<evidence type="ECO:0000313" key="1">
    <source>
        <dbReference type="EMBL" id="KAK8033981.1"/>
    </source>
</evidence>
<sequence>MHDTLGCKRPVTCANCPEGSNDYHIQNCEKPIAEKTWAEIPAGERLEELIWEDYSKGSREKMERPAKPQDDQTLASEYLLERVILMMHRLHRPWYEQKENAEGDCCRGRLLEANSHYTPEEQKRKWDAEKDSSSYLQTFLAGLDACASGPLCLDIEEDLRRVRNVNKRYRIDHPDRQYGCAFCETTRAQRCGSPAPISETGYRNLRFAYLHMFGIYDLKRMQGKNKCVETAHLEFPLAEKVNLHVREIRNFRHVQQEYMRILGTVEAVENLIESIQDGATSHKIVFTEKWKAVVEVDGALAADDAEFNITDEIADSQADDSS</sequence>
<name>A0ABR1SJD0_9PEZI</name>
<keyword evidence="2" id="KW-1185">Reference proteome</keyword>
<accession>A0ABR1SJD0</accession>
<proteinExistence type="predicted"/>
<protein>
    <submittedName>
        <fullName evidence="1">Uncharacterized protein</fullName>
    </submittedName>
</protein>
<organism evidence="1 2">
    <name type="scientific">Apiospora rasikravindrae</name>
    <dbReference type="NCBI Taxonomy" id="990691"/>
    <lineage>
        <taxon>Eukaryota</taxon>
        <taxon>Fungi</taxon>
        <taxon>Dikarya</taxon>
        <taxon>Ascomycota</taxon>
        <taxon>Pezizomycotina</taxon>
        <taxon>Sordariomycetes</taxon>
        <taxon>Xylariomycetidae</taxon>
        <taxon>Amphisphaeriales</taxon>
        <taxon>Apiosporaceae</taxon>
        <taxon>Apiospora</taxon>
    </lineage>
</organism>
<comment type="caution">
    <text evidence="1">The sequence shown here is derived from an EMBL/GenBank/DDBJ whole genome shotgun (WGS) entry which is preliminary data.</text>
</comment>
<dbReference type="EMBL" id="JAQQWK010000009">
    <property type="protein sequence ID" value="KAK8033981.1"/>
    <property type="molecule type" value="Genomic_DNA"/>
</dbReference>
<reference evidence="1 2" key="1">
    <citation type="submission" date="2023-01" db="EMBL/GenBank/DDBJ databases">
        <title>Analysis of 21 Apiospora genomes using comparative genomics revels a genus with tremendous synthesis potential of carbohydrate active enzymes and secondary metabolites.</title>
        <authorList>
            <person name="Sorensen T."/>
        </authorList>
    </citation>
    <scope>NUCLEOTIDE SEQUENCE [LARGE SCALE GENOMIC DNA]</scope>
    <source>
        <strain evidence="1 2">CBS 33761</strain>
    </source>
</reference>
<evidence type="ECO:0000313" key="2">
    <source>
        <dbReference type="Proteomes" id="UP001444661"/>
    </source>
</evidence>
<dbReference type="Proteomes" id="UP001444661">
    <property type="component" value="Unassembled WGS sequence"/>
</dbReference>
<gene>
    <name evidence="1" type="ORF">PG993_008976</name>
</gene>